<evidence type="ECO:0000256" key="10">
    <source>
        <dbReference type="HAMAP-Rule" id="MF_02078"/>
    </source>
</evidence>
<dbReference type="InterPro" id="IPR004268">
    <property type="entry name" value="MurJ"/>
</dbReference>
<dbReference type="PANTHER" id="PTHR43486">
    <property type="entry name" value="LIPID II FLIPPASE MURJ-RELATED"/>
    <property type="match status" value="1"/>
</dbReference>
<dbReference type="Proteomes" id="UP000256650">
    <property type="component" value="Unassembled WGS sequence"/>
</dbReference>
<evidence type="ECO:0000256" key="1">
    <source>
        <dbReference type="ARBA" id="ARBA00004651"/>
    </source>
</evidence>
<feature type="transmembrane region" description="Helical" evidence="10">
    <location>
        <begin position="114"/>
        <end position="138"/>
    </location>
</feature>
<evidence type="ECO:0000313" key="13">
    <source>
        <dbReference type="Proteomes" id="UP000256650"/>
    </source>
</evidence>
<dbReference type="GO" id="GO:0008360">
    <property type="term" value="P:regulation of cell shape"/>
    <property type="evidence" value="ECO:0007669"/>
    <property type="project" value="UniProtKB-UniRule"/>
</dbReference>
<feature type="transmembrane region" description="Helical" evidence="10">
    <location>
        <begin position="150"/>
        <end position="169"/>
    </location>
</feature>
<accession>A0A3D8IDE9</accession>
<reference evidence="12 13" key="1">
    <citation type="submission" date="2018-04" db="EMBL/GenBank/DDBJ databases">
        <title>Novel Campyloabacter and Helicobacter Species and Strains.</title>
        <authorList>
            <person name="Mannion A.J."/>
            <person name="Shen Z."/>
            <person name="Fox J.G."/>
        </authorList>
    </citation>
    <scope>NUCLEOTIDE SEQUENCE [LARGE SCALE GENOMIC DNA]</scope>
    <source>
        <strain evidence="12 13">MIT 99-5101</strain>
    </source>
</reference>
<proteinExistence type="inferred from homology"/>
<sequence length="483" mass="54381">MFFKAFFTNSSGILTSRILGFFRDLLTATILGSSIYSDMFFVAFKLPNLFRRVFGEGAFNQAFLPGFFNARLRGGFALKIGLIFCIILLCLSVVVCVFNKPLTKLLAFGFSDDLIALTAPLVAINFWYLLLIFIVTLFGAMLQYKRNFTAWAYSPALLNLAMIIALLLARGSESYQAILTLSYGVLAGGIAQILLHCYPMWRLGFFKLLYVGFKELKYKNPQPNLKNAQKTSKQDSINRNVKEFFKQFSPAMFGSSTAQFASFIDTLLASFLASGSISYLYYANRIFQLPLAIFAIATSTALFPMVAKYIKESKESLALRELSRSFWLLSILLSLCVLGGYLLKNEIIWLLFERGKFARTDTLLCAGVFGAYLVGLLPFGLARIFSLWLYSKSKQALAAKISAFSLLIGTFCSFVLMQYFGAIGLALGGSISGFFVFFLTLHFFGWNHFWNILWNPKWILILCFLLSVEFLILIAFKTYVFSL</sequence>
<evidence type="ECO:0000313" key="12">
    <source>
        <dbReference type="EMBL" id="RDU63055.1"/>
    </source>
</evidence>
<feature type="transmembrane region" description="Helical" evidence="10">
    <location>
        <begin position="80"/>
        <end position="102"/>
    </location>
</feature>
<comment type="pathway">
    <text evidence="10">Cell wall biogenesis; peptidoglycan biosynthesis.</text>
</comment>
<dbReference type="HAMAP" id="MF_02078">
    <property type="entry name" value="MurJ_MviN"/>
    <property type="match status" value="1"/>
</dbReference>
<dbReference type="UniPathway" id="UPA00219"/>
<evidence type="ECO:0000256" key="11">
    <source>
        <dbReference type="PIRNR" id="PIRNR002869"/>
    </source>
</evidence>
<protein>
    <recommendedName>
        <fullName evidence="10">Probable lipid II flippase MurJ</fullName>
    </recommendedName>
</protein>
<keyword evidence="3 10" id="KW-0812">Transmembrane</keyword>
<organism evidence="12 13">
    <name type="scientific">Helicobacter ganmani</name>
    <dbReference type="NCBI Taxonomy" id="60246"/>
    <lineage>
        <taxon>Bacteria</taxon>
        <taxon>Pseudomonadati</taxon>
        <taxon>Campylobacterota</taxon>
        <taxon>Epsilonproteobacteria</taxon>
        <taxon>Campylobacterales</taxon>
        <taxon>Helicobacteraceae</taxon>
        <taxon>Helicobacter</taxon>
    </lineage>
</organism>
<comment type="subcellular location">
    <subcellularLocation>
        <location evidence="1 10">Cell membrane</location>
        <topology evidence="1 10">Multi-pass membrane protein</topology>
    </subcellularLocation>
</comment>
<feature type="transmembrane region" description="Helical" evidence="10">
    <location>
        <begin position="326"/>
        <end position="343"/>
    </location>
</feature>
<keyword evidence="2 10" id="KW-1003">Cell membrane</keyword>
<feature type="transmembrane region" description="Helical" evidence="10">
    <location>
        <begin position="260"/>
        <end position="281"/>
    </location>
</feature>
<feature type="transmembrane region" description="Helical" evidence="10">
    <location>
        <begin position="458"/>
        <end position="480"/>
    </location>
</feature>
<dbReference type="GO" id="GO:0005886">
    <property type="term" value="C:plasma membrane"/>
    <property type="evidence" value="ECO:0007669"/>
    <property type="project" value="UniProtKB-SubCell"/>
</dbReference>
<dbReference type="GeneID" id="82535726"/>
<feature type="transmembrane region" description="Helical" evidence="10">
    <location>
        <begin position="397"/>
        <end position="417"/>
    </location>
</feature>
<keyword evidence="5 10" id="KW-0573">Peptidoglycan synthesis</keyword>
<evidence type="ECO:0000256" key="8">
    <source>
        <dbReference type="ARBA" id="ARBA00060041"/>
    </source>
</evidence>
<dbReference type="GO" id="GO:0071555">
    <property type="term" value="P:cell wall organization"/>
    <property type="evidence" value="ECO:0007669"/>
    <property type="project" value="UniProtKB-UniRule"/>
</dbReference>
<dbReference type="PANTHER" id="PTHR43486:SF1">
    <property type="entry name" value="LIPID II FLIPPASE MURJ-RELATED"/>
    <property type="match status" value="1"/>
</dbReference>
<feature type="transmembrane region" description="Helical" evidence="10">
    <location>
        <begin position="175"/>
        <end position="198"/>
    </location>
</feature>
<dbReference type="PRINTS" id="PR01806">
    <property type="entry name" value="VIRFACTRMVIN"/>
</dbReference>
<keyword evidence="13" id="KW-1185">Reference proteome</keyword>
<feature type="transmembrane region" description="Helical" evidence="10">
    <location>
        <begin position="423"/>
        <end position="446"/>
    </location>
</feature>
<keyword evidence="6 10" id="KW-1133">Transmembrane helix</keyword>
<evidence type="ECO:0000256" key="4">
    <source>
        <dbReference type="ARBA" id="ARBA00022960"/>
    </source>
</evidence>
<evidence type="ECO:0000256" key="6">
    <source>
        <dbReference type="ARBA" id="ARBA00022989"/>
    </source>
</evidence>
<gene>
    <name evidence="12" type="primary">mviN</name>
    <name evidence="10" type="synonym">murJ</name>
    <name evidence="12" type="ORF">CQA43_05415</name>
</gene>
<feature type="transmembrane region" description="Helical" evidence="10">
    <location>
        <begin position="363"/>
        <end position="385"/>
    </location>
</feature>
<keyword evidence="7 10" id="KW-0472">Membrane</keyword>
<dbReference type="Pfam" id="PF03023">
    <property type="entry name" value="MurJ"/>
    <property type="match status" value="1"/>
</dbReference>
<evidence type="ECO:0000256" key="2">
    <source>
        <dbReference type="ARBA" id="ARBA00022475"/>
    </source>
</evidence>
<dbReference type="AlphaFoldDB" id="A0A3D8IDE9"/>
<dbReference type="GO" id="GO:0009252">
    <property type="term" value="P:peptidoglycan biosynthetic process"/>
    <property type="evidence" value="ECO:0007669"/>
    <property type="project" value="UniProtKB-UniRule"/>
</dbReference>
<feature type="transmembrane region" description="Helical" evidence="10">
    <location>
        <begin position="25"/>
        <end position="44"/>
    </location>
</feature>
<dbReference type="EMBL" id="NXLS01000004">
    <property type="protein sequence ID" value="RDU63055.1"/>
    <property type="molecule type" value="Genomic_DNA"/>
</dbReference>
<dbReference type="CDD" id="cd13123">
    <property type="entry name" value="MATE_MurJ_like"/>
    <property type="match status" value="1"/>
</dbReference>
<dbReference type="PIRSF" id="PIRSF002869">
    <property type="entry name" value="MviN"/>
    <property type="match status" value="1"/>
</dbReference>
<feature type="transmembrane region" description="Helical" evidence="10">
    <location>
        <begin position="287"/>
        <end position="306"/>
    </location>
</feature>
<comment type="similarity">
    <text evidence="9 10 11">Belongs to the MurJ/MviN family.</text>
</comment>
<dbReference type="OrthoDB" id="9786339at2"/>
<dbReference type="GO" id="GO:0015648">
    <property type="term" value="F:lipid-linked peptidoglycan transporter activity"/>
    <property type="evidence" value="ECO:0007669"/>
    <property type="project" value="UniProtKB-UniRule"/>
</dbReference>
<keyword evidence="10 11" id="KW-0961">Cell wall biogenesis/degradation</keyword>
<evidence type="ECO:0000256" key="7">
    <source>
        <dbReference type="ARBA" id="ARBA00023136"/>
    </source>
</evidence>
<keyword evidence="4 10" id="KW-0133">Cell shape</keyword>
<evidence type="ECO:0000256" key="9">
    <source>
        <dbReference type="ARBA" id="ARBA00061532"/>
    </source>
</evidence>
<evidence type="ECO:0000256" key="3">
    <source>
        <dbReference type="ARBA" id="ARBA00022692"/>
    </source>
</evidence>
<dbReference type="RefSeq" id="WP_115551589.1">
    <property type="nucleotide sequence ID" value="NZ_CAOOIB010000008.1"/>
</dbReference>
<evidence type="ECO:0000256" key="5">
    <source>
        <dbReference type="ARBA" id="ARBA00022984"/>
    </source>
</evidence>
<keyword evidence="10 11" id="KW-0813">Transport</keyword>
<comment type="function">
    <text evidence="8 10 11">Involved in peptidoglycan biosynthesis. Transports lipid-linked peptidoglycan precursors from the inner to the outer leaflet of the cytoplasmic membrane.</text>
</comment>
<dbReference type="NCBIfam" id="TIGR01695">
    <property type="entry name" value="murJ_mviN"/>
    <property type="match status" value="1"/>
</dbReference>
<name>A0A3D8IDE9_9HELI</name>
<comment type="caution">
    <text evidence="12">The sequence shown here is derived from an EMBL/GenBank/DDBJ whole genome shotgun (WGS) entry which is preliminary data.</text>
</comment>